<organism evidence="4 5">
    <name type="scientific">Chitinophaga defluvii</name>
    <dbReference type="NCBI Taxonomy" id="3163343"/>
    <lineage>
        <taxon>Bacteria</taxon>
        <taxon>Pseudomonadati</taxon>
        <taxon>Bacteroidota</taxon>
        <taxon>Chitinophagia</taxon>
        <taxon>Chitinophagales</taxon>
        <taxon>Chitinophagaceae</taxon>
        <taxon>Chitinophaga</taxon>
    </lineage>
</organism>
<dbReference type="CDD" id="cd04301">
    <property type="entry name" value="NAT_SF"/>
    <property type="match status" value="1"/>
</dbReference>
<reference evidence="4 5" key="1">
    <citation type="submission" date="2024-06" db="EMBL/GenBank/DDBJ databases">
        <title>Chitinophaga defluvii sp. nov., isolated from municipal sewage.</title>
        <authorList>
            <person name="Zhang L."/>
        </authorList>
    </citation>
    <scope>NUCLEOTIDE SEQUENCE [LARGE SCALE GENOMIC DNA]</scope>
    <source>
        <strain evidence="4 5">H8</strain>
    </source>
</reference>
<evidence type="ECO:0000313" key="4">
    <source>
        <dbReference type="EMBL" id="MET7000448.1"/>
    </source>
</evidence>
<dbReference type="Pfam" id="PF00583">
    <property type="entry name" value="Acetyltransf_1"/>
    <property type="match status" value="1"/>
</dbReference>
<evidence type="ECO:0000259" key="3">
    <source>
        <dbReference type="PROSITE" id="PS51186"/>
    </source>
</evidence>
<evidence type="ECO:0000313" key="5">
    <source>
        <dbReference type="Proteomes" id="UP001549749"/>
    </source>
</evidence>
<comment type="caution">
    <text evidence="4">The sequence shown here is derived from an EMBL/GenBank/DDBJ whole genome shotgun (WGS) entry which is preliminary data.</text>
</comment>
<sequence>MSTIRFAQSEKEIEQCWEAVYCLRPHLQQEQYVQQVKEMQQEGYQLLYITDQETGRVAAIAGFRNMYMLAGGKIIYIDDLSTLPEYRGKGYGGQLLDYIHQLARKTGKAAVHLDSGYVRNDAHRLYLNKGYKLAAYHFSLIL</sequence>
<dbReference type="PANTHER" id="PTHR43420">
    <property type="entry name" value="ACETYLTRANSFERASE"/>
    <property type="match status" value="1"/>
</dbReference>
<dbReference type="InterPro" id="IPR016181">
    <property type="entry name" value="Acyl_CoA_acyltransferase"/>
</dbReference>
<gene>
    <name evidence="4" type="ORF">ABR189_23860</name>
</gene>
<dbReference type="PROSITE" id="PS51186">
    <property type="entry name" value="GNAT"/>
    <property type="match status" value="1"/>
</dbReference>
<dbReference type="InterPro" id="IPR050680">
    <property type="entry name" value="YpeA/RimI_acetyltransf"/>
</dbReference>
<keyword evidence="2" id="KW-0012">Acyltransferase</keyword>
<protein>
    <submittedName>
        <fullName evidence="4">GNAT family N-acetyltransferase</fullName>
    </submittedName>
</protein>
<dbReference type="Proteomes" id="UP001549749">
    <property type="component" value="Unassembled WGS sequence"/>
</dbReference>
<keyword evidence="1" id="KW-0808">Transferase</keyword>
<dbReference type="SUPFAM" id="SSF55729">
    <property type="entry name" value="Acyl-CoA N-acyltransferases (Nat)"/>
    <property type="match status" value="1"/>
</dbReference>
<accession>A0ABV2TBR0</accession>
<dbReference type="Gene3D" id="3.40.630.30">
    <property type="match status" value="1"/>
</dbReference>
<keyword evidence="5" id="KW-1185">Reference proteome</keyword>
<feature type="domain" description="N-acetyltransferase" evidence="3">
    <location>
        <begin position="2"/>
        <end position="142"/>
    </location>
</feature>
<evidence type="ECO:0000256" key="1">
    <source>
        <dbReference type="ARBA" id="ARBA00022679"/>
    </source>
</evidence>
<dbReference type="InterPro" id="IPR000182">
    <property type="entry name" value="GNAT_dom"/>
</dbReference>
<evidence type="ECO:0000256" key="2">
    <source>
        <dbReference type="ARBA" id="ARBA00023315"/>
    </source>
</evidence>
<dbReference type="RefSeq" id="WP_354663007.1">
    <property type="nucleotide sequence ID" value="NZ_JBEXAC010000002.1"/>
</dbReference>
<proteinExistence type="predicted"/>
<name>A0ABV2TBR0_9BACT</name>
<dbReference type="EMBL" id="JBEXAC010000002">
    <property type="protein sequence ID" value="MET7000448.1"/>
    <property type="molecule type" value="Genomic_DNA"/>
</dbReference>